<protein>
    <recommendedName>
        <fullName evidence="1">VPS9 domain-containing protein</fullName>
    </recommendedName>
</protein>
<dbReference type="PROSITE" id="PS51205">
    <property type="entry name" value="VPS9"/>
    <property type="match status" value="1"/>
</dbReference>
<feature type="domain" description="VPS9" evidence="1">
    <location>
        <begin position="376"/>
        <end position="525"/>
    </location>
</feature>
<dbReference type="PANTHER" id="PTHR23101:SF98">
    <property type="entry name" value="VPS9 DOMAIN-CONTAINING PROTEIN 1"/>
    <property type="match status" value="1"/>
</dbReference>
<evidence type="ECO:0000313" key="2">
    <source>
        <dbReference type="EMBL" id="JAP89951.1"/>
    </source>
</evidence>
<evidence type="ECO:0000259" key="1">
    <source>
        <dbReference type="PROSITE" id="PS51205"/>
    </source>
</evidence>
<dbReference type="GO" id="GO:0031267">
    <property type="term" value="F:small GTPase binding"/>
    <property type="evidence" value="ECO:0007669"/>
    <property type="project" value="TreeGrafter"/>
</dbReference>
<dbReference type="Pfam" id="PF02204">
    <property type="entry name" value="VPS9"/>
    <property type="match status" value="1"/>
</dbReference>
<name>A0A146K2W3_9EUKA</name>
<dbReference type="GO" id="GO:0005085">
    <property type="term" value="F:guanyl-nucleotide exchange factor activity"/>
    <property type="evidence" value="ECO:0007669"/>
    <property type="project" value="InterPro"/>
</dbReference>
<organism evidence="2">
    <name type="scientific">Trepomonas sp. PC1</name>
    <dbReference type="NCBI Taxonomy" id="1076344"/>
    <lineage>
        <taxon>Eukaryota</taxon>
        <taxon>Metamonada</taxon>
        <taxon>Diplomonadida</taxon>
        <taxon>Hexamitidae</taxon>
        <taxon>Hexamitinae</taxon>
        <taxon>Trepomonas</taxon>
    </lineage>
</organism>
<dbReference type="AlphaFoldDB" id="A0A146K2W3"/>
<dbReference type="SUPFAM" id="SSF109993">
    <property type="entry name" value="VPS9 domain"/>
    <property type="match status" value="1"/>
</dbReference>
<dbReference type="EMBL" id="GDID01006655">
    <property type="protein sequence ID" value="JAP89951.1"/>
    <property type="molecule type" value="Transcribed_RNA"/>
</dbReference>
<dbReference type="GO" id="GO:0030139">
    <property type="term" value="C:endocytic vesicle"/>
    <property type="evidence" value="ECO:0007669"/>
    <property type="project" value="TreeGrafter"/>
</dbReference>
<dbReference type="InterPro" id="IPR045046">
    <property type="entry name" value="Vps9-like"/>
</dbReference>
<dbReference type="Gene3D" id="1.20.1050.80">
    <property type="entry name" value="VPS9 domain"/>
    <property type="match status" value="1"/>
</dbReference>
<accession>A0A146K2W3</accession>
<dbReference type="PANTHER" id="PTHR23101">
    <property type="entry name" value="RAB GDP/GTP EXCHANGE FACTOR"/>
    <property type="match status" value="1"/>
</dbReference>
<feature type="non-terminal residue" evidence="2">
    <location>
        <position position="1"/>
    </location>
</feature>
<dbReference type="InterPro" id="IPR003123">
    <property type="entry name" value="VPS9"/>
</dbReference>
<dbReference type="GO" id="GO:0016192">
    <property type="term" value="P:vesicle-mediated transport"/>
    <property type="evidence" value="ECO:0007669"/>
    <property type="project" value="InterPro"/>
</dbReference>
<proteinExistence type="predicted"/>
<dbReference type="InterPro" id="IPR037191">
    <property type="entry name" value="VPS9_dom_sf"/>
</dbReference>
<dbReference type="GO" id="GO:0005829">
    <property type="term" value="C:cytosol"/>
    <property type="evidence" value="ECO:0007669"/>
    <property type="project" value="TreeGrafter"/>
</dbReference>
<gene>
    <name evidence="2" type="ORF">TPC1_30554</name>
</gene>
<sequence>DLLSQLLYILMPNKIFLNVDSIKGTASYNNVSVCLYHTGLSFTTTEHIIKFSYGDIYSIIISSHDTVTLRIYQFSVTQQKKCISEVLIKTDQAPLLINTIQYRANVYRTWTRRLQSGIIKTALIHPETLIQLNANRSLFGQLTGDILTRLSNCVKEFGFSKQNQFTSSFGSFSAKRCSSEFESYLQNWQQNWPFQNNYEPSQSDSIMKQQKCLRLGSVNITTSLLAEQSKINWLHSAHEMQKLIFDSKNQREKLKNITGQTEQQRIKTIIDLALLNTPKIYNKFKQTIGIFGPMKNKDFMQMAEDLKKEIGLIKNTLLKEQRQQLQKFQVVKEMAIESIETLDPVQLDDLVSLSAEELIFGNLFNDIFSKAKKYSEEDDRLLQQKCDELSEVDLYSILQIPPKLQDPCEYKLAVEELKQIESAANFHPRHFLNCLLETSFAIQLTVRFSTPLGLSDKDCSLAADDLVPIFMFVFVKARLQNPQSIWLICDLLMDERIRDDEYGNSFVHYSMAVEFLKTFNGVLEEEKSQEPEQTQELVDGI</sequence>
<reference evidence="2" key="1">
    <citation type="submission" date="2015-07" db="EMBL/GenBank/DDBJ databases">
        <title>Adaptation to a free-living lifestyle via gene acquisitions in the diplomonad Trepomonas sp. PC1.</title>
        <authorList>
            <person name="Xu F."/>
            <person name="Jerlstrom-Hultqvist J."/>
            <person name="Kolisko M."/>
            <person name="Simpson A.G.B."/>
            <person name="Roger A.J."/>
            <person name="Svard S.G."/>
            <person name="Andersson J.O."/>
        </authorList>
    </citation>
    <scope>NUCLEOTIDE SEQUENCE</scope>
    <source>
        <strain evidence="2">PC1</strain>
    </source>
</reference>